<dbReference type="EMBL" id="FOUP01000001">
    <property type="protein sequence ID" value="SFM59870.1"/>
    <property type="molecule type" value="Genomic_DNA"/>
</dbReference>
<dbReference type="AlphaFoldDB" id="A0A1I4S6G8"/>
<dbReference type="STRING" id="455193.SAMN05421805_101855"/>
<reference evidence="3 6" key="2">
    <citation type="submission" date="2018-10" db="EMBL/GenBank/DDBJ databases">
        <title>Sequencing the genomes of 1000 actinobacteria strains.</title>
        <authorList>
            <person name="Klenk H.-P."/>
        </authorList>
    </citation>
    <scope>NUCLEOTIDE SEQUENCE [LARGE SCALE GENOMIC DNA]</scope>
    <source>
        <strain evidence="3 6">DSM 45119</strain>
    </source>
</reference>
<name>A0A1I4S6G8_9PSEU</name>
<sequence length="189" mass="21012">MAEDGLGTYRRKRDLRRSGEPSGGEPGARPRFVVQRHDASSLHYDFRLEVDGVLKSWAVPKGPSLDPRDKRLATPTEDHPLDYADFEGEIPEGYGAGTVIVWDAGTYRNDTERDGEPVPMADGLAAGHVKVRLHGTKLHGDFALTRTDIRGKEQWLLVKVDDDGADRRRNPVSTQPESVLSGRTNDELR</sequence>
<evidence type="ECO:0000313" key="5">
    <source>
        <dbReference type="Proteomes" id="UP000199398"/>
    </source>
</evidence>
<evidence type="ECO:0000256" key="1">
    <source>
        <dbReference type="SAM" id="MobiDB-lite"/>
    </source>
</evidence>
<organism evidence="4 5">
    <name type="scientific">Saccharopolyspora antimicrobica</name>
    <dbReference type="NCBI Taxonomy" id="455193"/>
    <lineage>
        <taxon>Bacteria</taxon>
        <taxon>Bacillati</taxon>
        <taxon>Actinomycetota</taxon>
        <taxon>Actinomycetes</taxon>
        <taxon>Pseudonocardiales</taxon>
        <taxon>Pseudonocardiaceae</taxon>
        <taxon>Saccharopolyspora</taxon>
    </lineage>
</organism>
<dbReference type="InterPro" id="IPR014144">
    <property type="entry name" value="LigD_PE_domain"/>
</dbReference>
<feature type="compositionally biased region" description="Polar residues" evidence="1">
    <location>
        <begin position="171"/>
        <end position="183"/>
    </location>
</feature>
<dbReference type="RefSeq" id="WP_093146296.1">
    <property type="nucleotide sequence ID" value="NZ_FOUP01000001.1"/>
</dbReference>
<feature type="domain" description="DNA ligase D 3'-phosphoesterase" evidence="2">
    <location>
        <begin position="35"/>
        <end position="146"/>
    </location>
</feature>
<keyword evidence="4" id="KW-0436">Ligase</keyword>
<dbReference type="NCBIfam" id="TIGR02777">
    <property type="entry name" value="LigD_PE_dom"/>
    <property type="match status" value="1"/>
</dbReference>
<reference evidence="4 5" key="1">
    <citation type="submission" date="2016-10" db="EMBL/GenBank/DDBJ databases">
        <authorList>
            <person name="de Groot N.N."/>
        </authorList>
    </citation>
    <scope>NUCLEOTIDE SEQUENCE [LARGE SCALE GENOMIC DNA]</scope>
    <source>
        <strain evidence="4 5">CPCC 201259</strain>
    </source>
</reference>
<dbReference type="Proteomes" id="UP000199398">
    <property type="component" value="Unassembled WGS sequence"/>
</dbReference>
<dbReference type="OrthoDB" id="9802472at2"/>
<dbReference type="GO" id="GO:0016874">
    <property type="term" value="F:ligase activity"/>
    <property type="evidence" value="ECO:0007669"/>
    <property type="project" value="UniProtKB-KW"/>
</dbReference>
<evidence type="ECO:0000313" key="4">
    <source>
        <dbReference type="EMBL" id="SFM59870.1"/>
    </source>
</evidence>
<accession>A0A1I4S6G8</accession>
<evidence type="ECO:0000313" key="6">
    <source>
        <dbReference type="Proteomes" id="UP000270697"/>
    </source>
</evidence>
<dbReference type="Proteomes" id="UP000270697">
    <property type="component" value="Unassembled WGS sequence"/>
</dbReference>
<proteinExistence type="predicted"/>
<keyword evidence="6" id="KW-1185">Reference proteome</keyword>
<dbReference type="Pfam" id="PF13298">
    <property type="entry name" value="LigD_N"/>
    <property type="match status" value="1"/>
</dbReference>
<gene>
    <name evidence="3" type="ORF">ATL45_6025</name>
    <name evidence="4" type="ORF">SAMN05421805_101855</name>
</gene>
<evidence type="ECO:0000313" key="3">
    <source>
        <dbReference type="EMBL" id="RKT87605.1"/>
    </source>
</evidence>
<dbReference type="EMBL" id="RBXX01000002">
    <property type="protein sequence ID" value="RKT87605.1"/>
    <property type="molecule type" value="Genomic_DNA"/>
</dbReference>
<protein>
    <submittedName>
        <fullName evidence="4">DNA ligase D, 3'-phosphoesterase domain-containing protein</fullName>
    </submittedName>
    <submittedName>
        <fullName evidence="3">DNA ligase D-like protein (Predicted 3'-phosphoesterase)</fullName>
    </submittedName>
</protein>
<evidence type="ECO:0000259" key="2">
    <source>
        <dbReference type="Pfam" id="PF13298"/>
    </source>
</evidence>
<feature type="compositionally biased region" description="Basic and acidic residues" evidence="1">
    <location>
        <begin position="160"/>
        <end position="169"/>
    </location>
</feature>
<dbReference type="PANTHER" id="PTHR39465">
    <property type="entry name" value="DNA LIGASE D, 3'-PHOSPHOESTERASE DOMAIN"/>
    <property type="match status" value="1"/>
</dbReference>
<feature type="compositionally biased region" description="Basic and acidic residues" evidence="1">
    <location>
        <begin position="66"/>
        <end position="82"/>
    </location>
</feature>
<feature type="region of interest" description="Disordered" evidence="1">
    <location>
        <begin position="1"/>
        <end position="32"/>
    </location>
</feature>
<feature type="region of interest" description="Disordered" evidence="1">
    <location>
        <begin position="58"/>
        <end position="83"/>
    </location>
</feature>
<feature type="region of interest" description="Disordered" evidence="1">
    <location>
        <begin position="160"/>
        <end position="189"/>
    </location>
</feature>
<dbReference type="PANTHER" id="PTHR39465:SF1">
    <property type="entry name" value="DNA LIGASE D 3'-PHOSPHOESTERASE DOMAIN-CONTAINING PROTEIN"/>
    <property type="match status" value="1"/>
</dbReference>